<dbReference type="Gramene" id="GBG72107">
    <property type="protein sequence ID" value="GBG72107"/>
    <property type="gene ID" value="CBR_g11040"/>
</dbReference>
<proteinExistence type="predicted"/>
<dbReference type="AlphaFoldDB" id="A0A388KQ00"/>
<organism evidence="2 3">
    <name type="scientific">Chara braunii</name>
    <name type="common">Braun's stonewort</name>
    <dbReference type="NCBI Taxonomy" id="69332"/>
    <lineage>
        <taxon>Eukaryota</taxon>
        <taxon>Viridiplantae</taxon>
        <taxon>Streptophyta</taxon>
        <taxon>Charophyceae</taxon>
        <taxon>Charales</taxon>
        <taxon>Characeae</taxon>
        <taxon>Chara</taxon>
    </lineage>
</organism>
<name>A0A388KQ00_CHABU</name>
<accession>A0A388KQ00</accession>
<evidence type="ECO:0000313" key="2">
    <source>
        <dbReference type="EMBL" id="GBG72107.1"/>
    </source>
</evidence>
<feature type="region of interest" description="Disordered" evidence="1">
    <location>
        <begin position="102"/>
        <end position="126"/>
    </location>
</feature>
<sequence>MMEITWGVEGGPPPCLKACIDGPRSRDLMRCFYEELEEGQVLCAALEDRWYDDADNIVEDDLANYTNAGDDQDNNTIADDAIMTNSNDDNDLARLADVYNNNKNNNNNNNNYNNSNDKNNNSNKPILPVTRSVISSQAMNSNSNNYTMPVIVPLVSTQATSINKEVAHGSAVDRRKRCSCAAGSNDIYNNNNIGRYGEVYACGHFSSPPFPSFLFSFSCDSGVDWGDGREGQPNGVLSKQEGGVGVWGVG</sequence>
<protein>
    <submittedName>
        <fullName evidence="2">Uncharacterized protein</fullName>
    </submittedName>
</protein>
<keyword evidence="3" id="KW-1185">Reference proteome</keyword>
<dbReference type="EMBL" id="BFEA01000159">
    <property type="protein sequence ID" value="GBG72107.1"/>
    <property type="molecule type" value="Genomic_DNA"/>
</dbReference>
<evidence type="ECO:0000313" key="3">
    <source>
        <dbReference type="Proteomes" id="UP000265515"/>
    </source>
</evidence>
<comment type="caution">
    <text evidence="2">The sequence shown here is derived from an EMBL/GenBank/DDBJ whole genome shotgun (WGS) entry which is preliminary data.</text>
</comment>
<feature type="compositionally biased region" description="Low complexity" evidence="1">
    <location>
        <begin position="102"/>
        <end position="123"/>
    </location>
</feature>
<dbReference type="Proteomes" id="UP000265515">
    <property type="component" value="Unassembled WGS sequence"/>
</dbReference>
<evidence type="ECO:0000256" key="1">
    <source>
        <dbReference type="SAM" id="MobiDB-lite"/>
    </source>
</evidence>
<reference evidence="2 3" key="1">
    <citation type="journal article" date="2018" name="Cell">
        <title>The Chara Genome: Secondary Complexity and Implications for Plant Terrestrialization.</title>
        <authorList>
            <person name="Nishiyama T."/>
            <person name="Sakayama H."/>
            <person name="Vries J.D."/>
            <person name="Buschmann H."/>
            <person name="Saint-Marcoux D."/>
            <person name="Ullrich K.K."/>
            <person name="Haas F.B."/>
            <person name="Vanderstraeten L."/>
            <person name="Becker D."/>
            <person name="Lang D."/>
            <person name="Vosolsobe S."/>
            <person name="Rombauts S."/>
            <person name="Wilhelmsson P.K.I."/>
            <person name="Janitza P."/>
            <person name="Kern R."/>
            <person name="Heyl A."/>
            <person name="Rumpler F."/>
            <person name="Villalobos L.I.A.C."/>
            <person name="Clay J.M."/>
            <person name="Skokan R."/>
            <person name="Toyoda A."/>
            <person name="Suzuki Y."/>
            <person name="Kagoshima H."/>
            <person name="Schijlen E."/>
            <person name="Tajeshwar N."/>
            <person name="Catarino B."/>
            <person name="Hetherington A.J."/>
            <person name="Saltykova A."/>
            <person name="Bonnot C."/>
            <person name="Breuninger H."/>
            <person name="Symeonidi A."/>
            <person name="Radhakrishnan G.V."/>
            <person name="Van Nieuwerburgh F."/>
            <person name="Deforce D."/>
            <person name="Chang C."/>
            <person name="Karol K.G."/>
            <person name="Hedrich R."/>
            <person name="Ulvskov P."/>
            <person name="Glockner G."/>
            <person name="Delwiche C.F."/>
            <person name="Petrasek J."/>
            <person name="Van de Peer Y."/>
            <person name="Friml J."/>
            <person name="Beilby M."/>
            <person name="Dolan L."/>
            <person name="Kohara Y."/>
            <person name="Sugano S."/>
            <person name="Fujiyama A."/>
            <person name="Delaux P.-M."/>
            <person name="Quint M."/>
            <person name="TheiBen G."/>
            <person name="Hagemann M."/>
            <person name="Harholt J."/>
            <person name="Dunand C."/>
            <person name="Zachgo S."/>
            <person name="Langdale J."/>
            <person name="Maumus F."/>
            <person name="Straeten D.V.D."/>
            <person name="Gould S.B."/>
            <person name="Rensing S.A."/>
        </authorList>
    </citation>
    <scope>NUCLEOTIDE SEQUENCE [LARGE SCALE GENOMIC DNA]</scope>
    <source>
        <strain evidence="2 3">S276</strain>
    </source>
</reference>
<gene>
    <name evidence="2" type="ORF">CBR_g11040</name>
</gene>